<gene>
    <name evidence="5" type="ORF">KQX54_001810</name>
</gene>
<dbReference type="GO" id="GO:0008283">
    <property type="term" value="P:cell population proliferation"/>
    <property type="evidence" value="ECO:0007669"/>
    <property type="project" value="InterPro"/>
</dbReference>
<evidence type="ECO:0008006" key="7">
    <source>
        <dbReference type="Google" id="ProtNLM"/>
    </source>
</evidence>
<evidence type="ECO:0000313" key="5">
    <source>
        <dbReference type="EMBL" id="KAH0545624.1"/>
    </source>
</evidence>
<dbReference type="PANTHER" id="PTHR21331">
    <property type="entry name" value="BRCA1-ASSOCIATED ATM ACTIVATOR 1"/>
    <property type="match status" value="1"/>
</dbReference>
<evidence type="ECO:0000256" key="1">
    <source>
        <dbReference type="ARBA" id="ARBA00004496"/>
    </source>
</evidence>
<dbReference type="AlphaFoldDB" id="A0AAV7I1K6"/>
<keyword evidence="2" id="KW-0963">Cytoplasm</keyword>
<dbReference type="InterPro" id="IPR000357">
    <property type="entry name" value="HEAT"/>
</dbReference>
<protein>
    <recommendedName>
        <fullName evidence="7">BRCA1-associated ATM activator 1</fullName>
    </recommendedName>
</protein>
<dbReference type="InterPro" id="IPR038904">
    <property type="entry name" value="BRAT1"/>
</dbReference>
<evidence type="ECO:0000313" key="6">
    <source>
        <dbReference type="Proteomes" id="UP000826195"/>
    </source>
</evidence>
<dbReference type="PANTHER" id="PTHR21331:SF2">
    <property type="entry name" value="BRCA1-ASSOCIATED ATM ACTIVATOR 1"/>
    <property type="match status" value="1"/>
</dbReference>
<comment type="subcellular location">
    <subcellularLocation>
        <location evidence="1">Cytoplasm</location>
    </subcellularLocation>
</comment>
<sequence>METSSINEKLLEVLKLFLLPNYNVASTTYLDLLLTHIANSITKSDDQCQIIKNYIDKACQTWIDNKPCQSVTVFTVKLIGVMGKNENCFDYFNKLNIYDKVLDIFNLRQDDLSASVKMAYTTMLIDIIDHRSGRKWVTDSGMWKDVIKFAQLNHTMYVTRESQKFIYQLLINESQNIDLCTEIIKKVSEPLINDTYGIQVHTALEDLYLDQTRVLSTTLNLITSILENTLFNSLDNTIPNLLYDIANLEVRIKALLEACISTKFLANIDKLWVLIFFSKLKFGFETNENNETVVRQEAWNKFRVGYCYLQTLFISKNYITELVRTNKFSLIYWKKLQNLQAFHAPETKHKFEHQIVVSMITPLFVCLKKNYKKYDIFEMFIYKLFSITCEPIQRLAYEARDVMLKEDLPLELICKSCIEMVLEVVDLMDRDTAVIPFQSMCHVLKNYVTSETDSNEMQDDGDCRGEIPQMSNENSHDTSPILLSALRQNSDNCLQAQNSNSYSQIQCMKPPPNHQTNVVRKSILDGDPIVDTPIFLSTLLHGVAVMTEKFQFKWSDCVETICVLSLAQEVLNHSGTSPNLCVRALKICKLAIENFMPPNLALLVNGESHMNNIGPTLYKRLHDSNWEVRDSALEVLLVIANISETTYPAFQELILTNKLLSLVTDIAMKDGESYVRASALKFIAIAVRINNLWNKELSSLHLIERSIELFSEESEAIVRKEVVILIRELYVYRQWPNTVLDTINHTMVVAAILDLHWEVKINALSYWHDFIKFQLTEQGMLDGEFPMVTFSKEHKKIVQLDDKEIKNRLNKVLQYMAKENCLGVLLVTLEDESDFEVSKSAADIINELKCLLLKYKLDQPTQNNTYLYSNPCNSKSNSNYSLKSSESSSKNPEKDLSRIIDDIIDSNDSSLLATMYKNSLKMNDDCVNEKREALGRISKVTREQFLSHILNTDIDAYITERRNWLNTYTVSYDSILDDILTVYAQTDTISMDCY</sequence>
<dbReference type="GO" id="GO:0006974">
    <property type="term" value="P:DNA damage response"/>
    <property type="evidence" value="ECO:0007669"/>
    <property type="project" value="InterPro"/>
</dbReference>
<dbReference type="InterPro" id="IPR011989">
    <property type="entry name" value="ARM-like"/>
</dbReference>
<dbReference type="GO" id="GO:0005737">
    <property type="term" value="C:cytoplasm"/>
    <property type="evidence" value="ECO:0007669"/>
    <property type="project" value="UniProtKB-SubCell"/>
</dbReference>
<comment type="similarity">
    <text evidence="4">Belongs to the BRAT1 family.</text>
</comment>
<name>A0AAV7I1K6_COTGL</name>
<evidence type="ECO:0000256" key="2">
    <source>
        <dbReference type="ARBA" id="ARBA00022490"/>
    </source>
</evidence>
<accession>A0AAV7I1K6</accession>
<proteinExistence type="inferred from homology"/>
<dbReference type="InterPro" id="IPR016024">
    <property type="entry name" value="ARM-type_fold"/>
</dbReference>
<dbReference type="Proteomes" id="UP000826195">
    <property type="component" value="Unassembled WGS sequence"/>
</dbReference>
<keyword evidence="6" id="KW-1185">Reference proteome</keyword>
<evidence type="ECO:0000256" key="3">
    <source>
        <dbReference type="ARBA" id="ARBA00022737"/>
    </source>
</evidence>
<dbReference type="EMBL" id="JAHXZJ010002237">
    <property type="protein sequence ID" value="KAH0545624.1"/>
    <property type="molecule type" value="Genomic_DNA"/>
</dbReference>
<dbReference type="GO" id="GO:0005634">
    <property type="term" value="C:nucleus"/>
    <property type="evidence" value="ECO:0007669"/>
    <property type="project" value="TreeGrafter"/>
</dbReference>
<dbReference type="Pfam" id="PF02985">
    <property type="entry name" value="HEAT"/>
    <property type="match status" value="1"/>
</dbReference>
<keyword evidence="3" id="KW-0677">Repeat</keyword>
<dbReference type="Gene3D" id="1.25.10.10">
    <property type="entry name" value="Leucine-rich Repeat Variant"/>
    <property type="match status" value="1"/>
</dbReference>
<comment type="caution">
    <text evidence="5">The sequence shown here is derived from an EMBL/GenBank/DDBJ whole genome shotgun (WGS) entry which is preliminary data.</text>
</comment>
<evidence type="ECO:0000256" key="4">
    <source>
        <dbReference type="ARBA" id="ARBA00061308"/>
    </source>
</evidence>
<reference evidence="5 6" key="1">
    <citation type="journal article" date="2021" name="J. Hered.">
        <title>A chromosome-level genome assembly of the parasitoid wasp, Cotesia glomerata (Hymenoptera: Braconidae).</title>
        <authorList>
            <person name="Pinto B.J."/>
            <person name="Weis J.J."/>
            <person name="Gamble T."/>
            <person name="Ode P.J."/>
            <person name="Paul R."/>
            <person name="Zaspel J.M."/>
        </authorList>
    </citation>
    <scope>NUCLEOTIDE SEQUENCE [LARGE SCALE GENOMIC DNA]</scope>
    <source>
        <strain evidence="5">CgM1</strain>
    </source>
</reference>
<organism evidence="5 6">
    <name type="scientific">Cotesia glomerata</name>
    <name type="common">Lepidopteran parasitic wasp</name>
    <name type="synonym">Apanteles glomeratus</name>
    <dbReference type="NCBI Taxonomy" id="32391"/>
    <lineage>
        <taxon>Eukaryota</taxon>
        <taxon>Metazoa</taxon>
        <taxon>Ecdysozoa</taxon>
        <taxon>Arthropoda</taxon>
        <taxon>Hexapoda</taxon>
        <taxon>Insecta</taxon>
        <taxon>Pterygota</taxon>
        <taxon>Neoptera</taxon>
        <taxon>Endopterygota</taxon>
        <taxon>Hymenoptera</taxon>
        <taxon>Apocrita</taxon>
        <taxon>Ichneumonoidea</taxon>
        <taxon>Braconidae</taxon>
        <taxon>Microgastrinae</taxon>
        <taxon>Cotesia</taxon>
    </lineage>
</organism>
<dbReference type="SUPFAM" id="SSF48371">
    <property type="entry name" value="ARM repeat"/>
    <property type="match status" value="1"/>
</dbReference>